<organism evidence="1 2">
    <name type="scientific">Potamilus streckersoni</name>
    <dbReference type="NCBI Taxonomy" id="2493646"/>
    <lineage>
        <taxon>Eukaryota</taxon>
        <taxon>Metazoa</taxon>
        <taxon>Spiralia</taxon>
        <taxon>Lophotrochozoa</taxon>
        <taxon>Mollusca</taxon>
        <taxon>Bivalvia</taxon>
        <taxon>Autobranchia</taxon>
        <taxon>Heteroconchia</taxon>
        <taxon>Palaeoheterodonta</taxon>
        <taxon>Unionida</taxon>
        <taxon>Unionoidea</taxon>
        <taxon>Unionidae</taxon>
        <taxon>Ambleminae</taxon>
        <taxon>Lampsilini</taxon>
        <taxon>Potamilus</taxon>
    </lineage>
</organism>
<dbReference type="AlphaFoldDB" id="A0AAE0VNQ8"/>
<sequence length="76" mass="8851">MLPFTDEAHPPPESANVFWKASILSQQVLNILSCYKHIKSKYEHEASLLYTEDDSLLMQYEMQKAFMDMMEYAASN</sequence>
<dbReference type="Proteomes" id="UP001195483">
    <property type="component" value="Unassembled WGS sequence"/>
</dbReference>
<name>A0AAE0VNQ8_9BIVA</name>
<reference evidence="1" key="1">
    <citation type="journal article" date="2021" name="Genome Biol. Evol.">
        <title>A High-Quality Reference Genome for a Parasitic Bivalve with Doubly Uniparental Inheritance (Bivalvia: Unionida).</title>
        <authorList>
            <person name="Smith C.H."/>
        </authorList>
    </citation>
    <scope>NUCLEOTIDE SEQUENCE</scope>
    <source>
        <strain evidence="1">CHS0354</strain>
    </source>
</reference>
<protein>
    <submittedName>
        <fullName evidence="1">Uncharacterized protein</fullName>
    </submittedName>
</protein>
<accession>A0AAE0VNQ8</accession>
<proteinExistence type="predicted"/>
<feature type="non-terminal residue" evidence="1">
    <location>
        <position position="76"/>
    </location>
</feature>
<evidence type="ECO:0000313" key="1">
    <source>
        <dbReference type="EMBL" id="KAK3584654.1"/>
    </source>
</evidence>
<dbReference type="EMBL" id="JAEAOA010000307">
    <property type="protein sequence ID" value="KAK3584654.1"/>
    <property type="molecule type" value="Genomic_DNA"/>
</dbReference>
<comment type="caution">
    <text evidence="1">The sequence shown here is derived from an EMBL/GenBank/DDBJ whole genome shotgun (WGS) entry which is preliminary data.</text>
</comment>
<reference evidence="1" key="3">
    <citation type="submission" date="2023-05" db="EMBL/GenBank/DDBJ databases">
        <authorList>
            <person name="Smith C.H."/>
        </authorList>
    </citation>
    <scope>NUCLEOTIDE SEQUENCE</scope>
    <source>
        <strain evidence="1">CHS0354</strain>
        <tissue evidence="1">Mantle</tissue>
    </source>
</reference>
<gene>
    <name evidence="1" type="ORF">CHS0354_003942</name>
</gene>
<evidence type="ECO:0000313" key="2">
    <source>
        <dbReference type="Proteomes" id="UP001195483"/>
    </source>
</evidence>
<keyword evidence="2" id="KW-1185">Reference proteome</keyword>
<reference evidence="1" key="2">
    <citation type="journal article" date="2021" name="Genome Biol. Evol.">
        <title>Developing a high-quality reference genome for a parasitic bivalve with doubly uniparental inheritance (Bivalvia: Unionida).</title>
        <authorList>
            <person name="Smith C.H."/>
        </authorList>
    </citation>
    <scope>NUCLEOTIDE SEQUENCE</scope>
    <source>
        <strain evidence="1">CHS0354</strain>
        <tissue evidence="1">Mantle</tissue>
    </source>
</reference>